<keyword evidence="4" id="KW-0804">Transcription</keyword>
<dbReference type="PROSITE" id="PS50931">
    <property type="entry name" value="HTH_LYSR"/>
    <property type="match status" value="1"/>
</dbReference>
<dbReference type="OrthoDB" id="4140098at2"/>
<feature type="domain" description="HTH lysR-type" evidence="5">
    <location>
        <begin position="1"/>
        <end position="58"/>
    </location>
</feature>
<dbReference type="SUPFAM" id="SSF53850">
    <property type="entry name" value="Periplasmic binding protein-like II"/>
    <property type="match status" value="1"/>
</dbReference>
<evidence type="ECO:0000313" key="7">
    <source>
        <dbReference type="Proteomes" id="UP000250434"/>
    </source>
</evidence>
<dbReference type="Gene3D" id="3.40.190.10">
    <property type="entry name" value="Periplasmic binding protein-like II"/>
    <property type="match status" value="2"/>
</dbReference>
<dbReference type="PANTHER" id="PTHR30346">
    <property type="entry name" value="TRANSCRIPTIONAL DUAL REGULATOR HCAR-RELATED"/>
    <property type="match status" value="1"/>
</dbReference>
<accession>A0A344LIU7</accession>
<dbReference type="PRINTS" id="PR00039">
    <property type="entry name" value="HTHLYSR"/>
</dbReference>
<dbReference type="GO" id="GO:0032993">
    <property type="term" value="C:protein-DNA complex"/>
    <property type="evidence" value="ECO:0007669"/>
    <property type="project" value="TreeGrafter"/>
</dbReference>
<dbReference type="PANTHER" id="PTHR30346:SF0">
    <property type="entry name" value="HCA OPERON TRANSCRIPTIONAL ACTIVATOR HCAR"/>
    <property type="match status" value="1"/>
</dbReference>
<dbReference type="CDD" id="cd08414">
    <property type="entry name" value="PBP2_LTTR_aromatics_like"/>
    <property type="match status" value="1"/>
</dbReference>
<keyword evidence="2" id="KW-0805">Transcription regulation</keyword>
<name>A0A344LIU7_9PSEU</name>
<dbReference type="Gene3D" id="1.10.10.10">
    <property type="entry name" value="Winged helix-like DNA-binding domain superfamily/Winged helix DNA-binding domain"/>
    <property type="match status" value="1"/>
</dbReference>
<dbReference type="InterPro" id="IPR036390">
    <property type="entry name" value="WH_DNA-bd_sf"/>
</dbReference>
<gene>
    <name evidence="6" type="ORF">A4R43_40600</name>
</gene>
<proteinExistence type="inferred from homology"/>
<organism evidence="6 7">
    <name type="scientific">Amycolatopsis albispora</name>
    <dbReference type="NCBI Taxonomy" id="1804986"/>
    <lineage>
        <taxon>Bacteria</taxon>
        <taxon>Bacillati</taxon>
        <taxon>Actinomycetota</taxon>
        <taxon>Actinomycetes</taxon>
        <taxon>Pseudonocardiales</taxon>
        <taxon>Pseudonocardiaceae</taxon>
        <taxon>Amycolatopsis</taxon>
    </lineage>
</organism>
<evidence type="ECO:0000259" key="5">
    <source>
        <dbReference type="PROSITE" id="PS50931"/>
    </source>
</evidence>
<keyword evidence="7" id="KW-1185">Reference proteome</keyword>
<dbReference type="AlphaFoldDB" id="A0A344LIU7"/>
<dbReference type="GO" id="GO:0003677">
    <property type="term" value="F:DNA binding"/>
    <property type="evidence" value="ECO:0007669"/>
    <property type="project" value="UniProtKB-KW"/>
</dbReference>
<dbReference type="Pfam" id="PF03466">
    <property type="entry name" value="LysR_substrate"/>
    <property type="match status" value="1"/>
</dbReference>
<dbReference type="RefSeq" id="WP_113697039.1">
    <property type="nucleotide sequence ID" value="NZ_CP015163.1"/>
</dbReference>
<dbReference type="SUPFAM" id="SSF46785">
    <property type="entry name" value="Winged helix' DNA-binding domain"/>
    <property type="match status" value="1"/>
</dbReference>
<dbReference type="InterPro" id="IPR005119">
    <property type="entry name" value="LysR_subst-bd"/>
</dbReference>
<dbReference type="InterPro" id="IPR000847">
    <property type="entry name" value="LysR_HTH_N"/>
</dbReference>
<reference evidence="6 7" key="1">
    <citation type="submission" date="2016-04" db="EMBL/GenBank/DDBJ databases">
        <title>Complete genome sequence and analysis of deep-sea sediment isolate, Amycolatopsis sp. WP1.</title>
        <authorList>
            <person name="Wang H."/>
            <person name="Chen S."/>
            <person name="Wu Q."/>
        </authorList>
    </citation>
    <scope>NUCLEOTIDE SEQUENCE [LARGE SCALE GENOMIC DNA]</scope>
    <source>
        <strain evidence="6 7">WP1</strain>
    </source>
</reference>
<evidence type="ECO:0000256" key="3">
    <source>
        <dbReference type="ARBA" id="ARBA00023125"/>
    </source>
</evidence>
<evidence type="ECO:0000256" key="1">
    <source>
        <dbReference type="ARBA" id="ARBA00009437"/>
    </source>
</evidence>
<sequence length="278" mass="30334">MDLRTLRYFVTVAEERHFGRAAARLHMTQPPLSRAIRALETELGVVLFDRSAQGVSLTAAGAGLLAEARQLLDHAEQVRDRVTAGPALVVGTLADSAERLGSGLVATFRERHPDVEVRVREADFSDPTCGLRSGLVDVALTRGPFDDNGISTHTLREEPVSVLLRADDPLATRESLRLRELDDRPWFRLDGVTDPVWAAYWSGGRDREGPKVRTAQECFQAVRWNSTIGLMPGGSPLPDGLTAVPLADLPPCPLLIAWPSKQPHPLVRSFVVTATDVA</sequence>
<dbReference type="GO" id="GO:0003700">
    <property type="term" value="F:DNA-binding transcription factor activity"/>
    <property type="evidence" value="ECO:0007669"/>
    <property type="project" value="InterPro"/>
</dbReference>
<evidence type="ECO:0000313" key="6">
    <source>
        <dbReference type="EMBL" id="AXB47971.1"/>
    </source>
</evidence>
<protein>
    <submittedName>
        <fullName evidence="6">LysR family transcriptional regulator</fullName>
    </submittedName>
</protein>
<dbReference type="Pfam" id="PF00126">
    <property type="entry name" value="HTH_1"/>
    <property type="match status" value="1"/>
</dbReference>
<evidence type="ECO:0000256" key="2">
    <source>
        <dbReference type="ARBA" id="ARBA00023015"/>
    </source>
</evidence>
<dbReference type="KEGG" id="aab:A4R43_40600"/>
<dbReference type="EMBL" id="CP015163">
    <property type="protein sequence ID" value="AXB47971.1"/>
    <property type="molecule type" value="Genomic_DNA"/>
</dbReference>
<dbReference type="Proteomes" id="UP000250434">
    <property type="component" value="Chromosome"/>
</dbReference>
<keyword evidence="3" id="KW-0238">DNA-binding</keyword>
<dbReference type="InterPro" id="IPR036388">
    <property type="entry name" value="WH-like_DNA-bd_sf"/>
</dbReference>
<comment type="similarity">
    <text evidence="1">Belongs to the LysR transcriptional regulatory family.</text>
</comment>
<dbReference type="FunFam" id="1.10.10.10:FF:000001">
    <property type="entry name" value="LysR family transcriptional regulator"/>
    <property type="match status" value="1"/>
</dbReference>
<evidence type="ECO:0000256" key="4">
    <source>
        <dbReference type="ARBA" id="ARBA00023163"/>
    </source>
</evidence>